<evidence type="ECO:0000313" key="2">
    <source>
        <dbReference type="EMBL" id="OGK64515.1"/>
    </source>
</evidence>
<accession>A0A1F7K9I4</accession>
<gene>
    <name evidence="2" type="ORF">A2209_02345</name>
</gene>
<comment type="caution">
    <text evidence="2">The sequence shown here is derived from an EMBL/GenBank/DDBJ whole genome shotgun (WGS) entry which is preliminary data.</text>
</comment>
<feature type="domain" description="DUF1653" evidence="1">
    <location>
        <begin position="4"/>
        <end position="66"/>
    </location>
</feature>
<dbReference type="Pfam" id="PF07866">
    <property type="entry name" value="DUF1653"/>
    <property type="match status" value="1"/>
</dbReference>
<protein>
    <recommendedName>
        <fullName evidence="1">DUF1653 domain-containing protein</fullName>
    </recommendedName>
</protein>
<dbReference type="AlphaFoldDB" id="A0A1F7K9I4"/>
<dbReference type="Proteomes" id="UP000178450">
    <property type="component" value="Unassembled WGS sequence"/>
</dbReference>
<organism evidence="2 3">
    <name type="scientific">Candidatus Roizmanbacteria bacterium RIFOXYA1_FULL_41_12</name>
    <dbReference type="NCBI Taxonomy" id="1802082"/>
    <lineage>
        <taxon>Bacteria</taxon>
        <taxon>Candidatus Roizmaniibacteriota</taxon>
    </lineage>
</organism>
<name>A0A1F7K9I4_9BACT</name>
<sequence length="74" mass="8747">MKLGTYKHYKGKYYEVIGIAKHSETLEELVVYYCLYPNKTGQLWVRPATMFGEIILVDGKKIPRFTFVEDRKEL</sequence>
<evidence type="ECO:0000313" key="3">
    <source>
        <dbReference type="Proteomes" id="UP000178450"/>
    </source>
</evidence>
<evidence type="ECO:0000259" key="1">
    <source>
        <dbReference type="Pfam" id="PF07866"/>
    </source>
</evidence>
<dbReference type="InterPro" id="IPR023387">
    <property type="entry name" value="DUF1653-like_dom"/>
</dbReference>
<reference evidence="2 3" key="1">
    <citation type="journal article" date="2016" name="Nat. Commun.">
        <title>Thousands of microbial genomes shed light on interconnected biogeochemical processes in an aquifer system.</title>
        <authorList>
            <person name="Anantharaman K."/>
            <person name="Brown C.T."/>
            <person name="Hug L.A."/>
            <person name="Sharon I."/>
            <person name="Castelle C.J."/>
            <person name="Probst A.J."/>
            <person name="Thomas B.C."/>
            <person name="Singh A."/>
            <person name="Wilkins M.J."/>
            <person name="Karaoz U."/>
            <person name="Brodie E.L."/>
            <person name="Williams K.H."/>
            <person name="Hubbard S.S."/>
            <person name="Banfield J.F."/>
        </authorList>
    </citation>
    <scope>NUCLEOTIDE SEQUENCE [LARGE SCALE GENOMIC DNA]</scope>
</reference>
<dbReference type="InterPro" id="IPR037135">
    <property type="entry name" value="DUF1653-like_dom_sf"/>
</dbReference>
<dbReference type="EMBL" id="MGBG01000020">
    <property type="protein sequence ID" value="OGK64515.1"/>
    <property type="molecule type" value="Genomic_DNA"/>
</dbReference>
<proteinExistence type="predicted"/>
<dbReference type="Gene3D" id="2.30.30.320">
    <property type="entry name" value="DUF1653-like domain"/>
    <property type="match status" value="1"/>
</dbReference>